<name>A0A915J2T2_ROMCU</name>
<feature type="compositionally biased region" description="Low complexity" evidence="1">
    <location>
        <begin position="20"/>
        <end position="40"/>
    </location>
</feature>
<dbReference type="AlphaFoldDB" id="A0A915J2T2"/>
<organism evidence="2 3">
    <name type="scientific">Romanomermis culicivorax</name>
    <name type="common">Nematode worm</name>
    <dbReference type="NCBI Taxonomy" id="13658"/>
    <lineage>
        <taxon>Eukaryota</taxon>
        <taxon>Metazoa</taxon>
        <taxon>Ecdysozoa</taxon>
        <taxon>Nematoda</taxon>
        <taxon>Enoplea</taxon>
        <taxon>Dorylaimia</taxon>
        <taxon>Mermithida</taxon>
        <taxon>Mermithoidea</taxon>
        <taxon>Mermithidae</taxon>
        <taxon>Romanomermis</taxon>
    </lineage>
</organism>
<dbReference type="WBParaSite" id="nRc.2.0.1.t20183-RA">
    <property type="protein sequence ID" value="nRc.2.0.1.t20183-RA"/>
    <property type="gene ID" value="nRc.2.0.1.g20183"/>
</dbReference>
<keyword evidence="2" id="KW-1185">Reference proteome</keyword>
<feature type="region of interest" description="Disordered" evidence="1">
    <location>
        <begin position="1"/>
        <end position="74"/>
    </location>
</feature>
<accession>A0A915J2T2</accession>
<proteinExistence type="predicted"/>
<protein>
    <submittedName>
        <fullName evidence="3">Uncharacterized protein</fullName>
    </submittedName>
</protein>
<feature type="compositionally biased region" description="Basic and acidic residues" evidence="1">
    <location>
        <begin position="1"/>
        <end position="10"/>
    </location>
</feature>
<dbReference type="Proteomes" id="UP000887565">
    <property type="component" value="Unplaced"/>
</dbReference>
<feature type="compositionally biased region" description="Basic and acidic residues" evidence="1">
    <location>
        <begin position="63"/>
        <end position="74"/>
    </location>
</feature>
<evidence type="ECO:0000256" key="1">
    <source>
        <dbReference type="SAM" id="MobiDB-lite"/>
    </source>
</evidence>
<evidence type="ECO:0000313" key="2">
    <source>
        <dbReference type="Proteomes" id="UP000887565"/>
    </source>
</evidence>
<reference evidence="3" key="1">
    <citation type="submission" date="2022-11" db="UniProtKB">
        <authorList>
            <consortium name="WormBaseParasite"/>
        </authorList>
    </citation>
    <scope>IDENTIFICATION</scope>
</reference>
<evidence type="ECO:0000313" key="3">
    <source>
        <dbReference type="WBParaSite" id="nRc.2.0.1.t20183-RA"/>
    </source>
</evidence>
<feature type="compositionally biased region" description="Polar residues" evidence="1">
    <location>
        <begin position="48"/>
        <end position="62"/>
    </location>
</feature>
<sequence length="115" mass="12694">MPTKTPDKIRPMKSTSQQQPSGGASATSPTSTTPETTSMPQQPPGSQGHASTTNPPVETFNIQRDEDKNRTAPLKNTKDYFKWQKVTKQSAIADDVALLNEGRERQTFKKKCSIM</sequence>